<accession>A0ABQ2Y7Z0</accession>
<gene>
    <name evidence="2" type="ORF">GCM10010324_18290</name>
</gene>
<protein>
    <submittedName>
        <fullName evidence="2">Uncharacterized protein</fullName>
    </submittedName>
</protein>
<proteinExistence type="predicted"/>
<reference evidence="3" key="1">
    <citation type="journal article" date="2019" name="Int. J. Syst. Evol. Microbiol.">
        <title>The Global Catalogue of Microorganisms (GCM) 10K type strain sequencing project: providing services to taxonomists for standard genome sequencing and annotation.</title>
        <authorList>
            <consortium name="The Broad Institute Genomics Platform"/>
            <consortium name="The Broad Institute Genome Sequencing Center for Infectious Disease"/>
            <person name="Wu L."/>
            <person name="Ma J."/>
        </authorList>
    </citation>
    <scope>NUCLEOTIDE SEQUENCE [LARGE SCALE GENOMIC DNA]</scope>
    <source>
        <strain evidence="3">JCM 4586</strain>
    </source>
</reference>
<organism evidence="2 3">
    <name type="scientific">Streptomyces hiroshimensis</name>
    <dbReference type="NCBI Taxonomy" id="66424"/>
    <lineage>
        <taxon>Bacteria</taxon>
        <taxon>Bacillati</taxon>
        <taxon>Actinomycetota</taxon>
        <taxon>Actinomycetes</taxon>
        <taxon>Kitasatosporales</taxon>
        <taxon>Streptomycetaceae</taxon>
        <taxon>Streptomyces</taxon>
    </lineage>
</organism>
<evidence type="ECO:0000313" key="2">
    <source>
        <dbReference type="EMBL" id="GGX73381.1"/>
    </source>
</evidence>
<feature type="region of interest" description="Disordered" evidence="1">
    <location>
        <begin position="15"/>
        <end position="58"/>
    </location>
</feature>
<evidence type="ECO:0000313" key="3">
    <source>
        <dbReference type="Proteomes" id="UP000659223"/>
    </source>
</evidence>
<sequence length="93" mass="9585">MEAYERLGDLLRCGGPVGRGEQVPFGEPGTAFGRGDTAQGSHRARASGGGIRSGSLRRGSADQVEVEVLVAQDPYEGEVEGLEYFGGTSGGQA</sequence>
<dbReference type="EMBL" id="BMUT01000003">
    <property type="protein sequence ID" value="GGX73381.1"/>
    <property type="molecule type" value="Genomic_DNA"/>
</dbReference>
<dbReference type="Proteomes" id="UP000659223">
    <property type="component" value="Unassembled WGS sequence"/>
</dbReference>
<name>A0ABQ2Y7Z0_9ACTN</name>
<keyword evidence="3" id="KW-1185">Reference proteome</keyword>
<comment type="caution">
    <text evidence="2">The sequence shown here is derived from an EMBL/GenBank/DDBJ whole genome shotgun (WGS) entry which is preliminary data.</text>
</comment>
<evidence type="ECO:0000256" key="1">
    <source>
        <dbReference type="SAM" id="MobiDB-lite"/>
    </source>
</evidence>